<dbReference type="SUPFAM" id="SSF56524">
    <property type="entry name" value="Oxidoreductase molybdopterin-binding domain"/>
    <property type="match status" value="1"/>
</dbReference>
<evidence type="ECO:0000313" key="2">
    <source>
        <dbReference type="EMBL" id="MFC6726505.1"/>
    </source>
</evidence>
<dbReference type="AlphaFoldDB" id="A0ABD5S4M1"/>
<dbReference type="InterPro" id="IPR036374">
    <property type="entry name" value="OxRdtase_Mopterin-bd_sf"/>
</dbReference>
<dbReference type="InterPro" id="IPR000572">
    <property type="entry name" value="OxRdtase_Mopterin-bd_dom"/>
</dbReference>
<dbReference type="PANTHER" id="PTHR19372">
    <property type="entry name" value="SULFITE REDUCTASE"/>
    <property type="match status" value="1"/>
</dbReference>
<evidence type="ECO:0000259" key="1">
    <source>
        <dbReference type="Pfam" id="PF00174"/>
    </source>
</evidence>
<dbReference type="Gene3D" id="3.90.420.10">
    <property type="entry name" value="Oxidoreductase, molybdopterin-binding domain"/>
    <property type="match status" value="1"/>
</dbReference>
<evidence type="ECO:0000313" key="3">
    <source>
        <dbReference type="Proteomes" id="UP001596328"/>
    </source>
</evidence>
<protein>
    <submittedName>
        <fullName evidence="2">Molybdopterin-dependent oxidoreductase</fullName>
    </submittedName>
</protein>
<reference evidence="2 3" key="1">
    <citation type="journal article" date="2019" name="Int. J. Syst. Evol. Microbiol.">
        <title>The Global Catalogue of Microorganisms (GCM) 10K type strain sequencing project: providing services to taxonomists for standard genome sequencing and annotation.</title>
        <authorList>
            <consortium name="The Broad Institute Genomics Platform"/>
            <consortium name="The Broad Institute Genome Sequencing Center for Infectious Disease"/>
            <person name="Wu L."/>
            <person name="Ma J."/>
        </authorList>
    </citation>
    <scope>NUCLEOTIDE SEQUENCE [LARGE SCALE GENOMIC DNA]</scope>
    <source>
        <strain evidence="2 3">NBRC 111368</strain>
    </source>
</reference>
<organism evidence="2 3">
    <name type="scientific">Halobium palmae</name>
    <dbReference type="NCBI Taxonomy" id="1776492"/>
    <lineage>
        <taxon>Archaea</taxon>
        <taxon>Methanobacteriati</taxon>
        <taxon>Methanobacteriota</taxon>
        <taxon>Stenosarchaea group</taxon>
        <taxon>Halobacteria</taxon>
        <taxon>Halobacteriales</taxon>
        <taxon>Haloferacaceae</taxon>
        <taxon>Halobium</taxon>
    </lineage>
</organism>
<feature type="non-terminal residue" evidence="2">
    <location>
        <position position="1"/>
    </location>
</feature>
<feature type="domain" description="Oxidoreductase molybdopterin-binding" evidence="1">
    <location>
        <begin position="67"/>
        <end position="210"/>
    </location>
</feature>
<keyword evidence="3" id="KW-1185">Reference proteome</keyword>
<dbReference type="Proteomes" id="UP001596328">
    <property type="component" value="Unassembled WGS sequence"/>
</dbReference>
<proteinExistence type="predicted"/>
<feature type="non-terminal residue" evidence="2">
    <location>
        <position position="253"/>
    </location>
</feature>
<sequence length="253" mass="27472">ATVGGLAFLRDGEMQGAATETDRTLVDREVTDRMLAEAEGLNLGIGGLEGLVSGDDFYTVDINNVDPDLNADDWSLSVTGAVANAFELTYDDLLAREAAHRFVTLRCVSDPINGRNMDTDLWSGVPIESLLSEAEPQGEYVVLRAADDYYEEFPLSAFEGGLLAFAKGGEALPRKHGYPLRALVLGHWGEVNVKWLTEIEVHEEPVTGFWEKKGWHGTGPVNTVAKLHSTVRDGSRVTVAGHAYAGTRGIERV</sequence>
<name>A0ABD5S4M1_9EURY</name>
<dbReference type="PANTHER" id="PTHR19372:SF7">
    <property type="entry name" value="SULFITE OXIDASE, MITOCHONDRIAL"/>
    <property type="match status" value="1"/>
</dbReference>
<dbReference type="EMBL" id="JBHSWU010001166">
    <property type="protein sequence ID" value="MFC6726505.1"/>
    <property type="molecule type" value="Genomic_DNA"/>
</dbReference>
<accession>A0ABD5S4M1</accession>
<gene>
    <name evidence="2" type="ORF">ACFQE1_19485</name>
</gene>
<comment type="caution">
    <text evidence="2">The sequence shown here is derived from an EMBL/GenBank/DDBJ whole genome shotgun (WGS) entry which is preliminary data.</text>
</comment>
<dbReference type="Pfam" id="PF00174">
    <property type="entry name" value="Oxidored_molyb"/>
    <property type="match status" value="1"/>
</dbReference>